<evidence type="ECO:0000256" key="4">
    <source>
        <dbReference type="ARBA" id="ARBA00022723"/>
    </source>
</evidence>
<evidence type="ECO:0000256" key="5">
    <source>
        <dbReference type="ARBA" id="ARBA00022771"/>
    </source>
</evidence>
<proteinExistence type="predicted"/>
<feature type="compositionally biased region" description="Polar residues" evidence="10">
    <location>
        <begin position="437"/>
        <end position="448"/>
    </location>
</feature>
<evidence type="ECO:0000313" key="13">
    <source>
        <dbReference type="Proteomes" id="UP000298030"/>
    </source>
</evidence>
<accession>A0A4Y7SE64</accession>
<dbReference type="PANTHER" id="PTHR46077:SF1">
    <property type="entry name" value="TOP1 BINDING ARGININE_SERINE RICH PROTEIN, E3 UBIQUITIN LIGASE"/>
    <property type="match status" value="1"/>
</dbReference>
<reference evidence="12 13" key="1">
    <citation type="journal article" date="2019" name="Nat. Ecol. Evol.">
        <title>Megaphylogeny resolves global patterns of mushroom evolution.</title>
        <authorList>
            <person name="Varga T."/>
            <person name="Krizsan K."/>
            <person name="Foldi C."/>
            <person name="Dima B."/>
            <person name="Sanchez-Garcia M."/>
            <person name="Sanchez-Ramirez S."/>
            <person name="Szollosi G.J."/>
            <person name="Szarkandi J.G."/>
            <person name="Papp V."/>
            <person name="Albert L."/>
            <person name="Andreopoulos W."/>
            <person name="Angelini C."/>
            <person name="Antonin V."/>
            <person name="Barry K.W."/>
            <person name="Bougher N.L."/>
            <person name="Buchanan P."/>
            <person name="Buyck B."/>
            <person name="Bense V."/>
            <person name="Catcheside P."/>
            <person name="Chovatia M."/>
            <person name="Cooper J."/>
            <person name="Damon W."/>
            <person name="Desjardin D."/>
            <person name="Finy P."/>
            <person name="Geml J."/>
            <person name="Haridas S."/>
            <person name="Hughes K."/>
            <person name="Justo A."/>
            <person name="Karasinski D."/>
            <person name="Kautmanova I."/>
            <person name="Kiss B."/>
            <person name="Kocsube S."/>
            <person name="Kotiranta H."/>
            <person name="LaButti K.M."/>
            <person name="Lechner B.E."/>
            <person name="Liimatainen K."/>
            <person name="Lipzen A."/>
            <person name="Lukacs Z."/>
            <person name="Mihaltcheva S."/>
            <person name="Morgado L.N."/>
            <person name="Niskanen T."/>
            <person name="Noordeloos M.E."/>
            <person name="Ohm R.A."/>
            <person name="Ortiz-Santana B."/>
            <person name="Ovrebo C."/>
            <person name="Racz N."/>
            <person name="Riley R."/>
            <person name="Savchenko A."/>
            <person name="Shiryaev A."/>
            <person name="Soop K."/>
            <person name="Spirin V."/>
            <person name="Szebenyi C."/>
            <person name="Tomsovsky M."/>
            <person name="Tulloss R.E."/>
            <person name="Uehling J."/>
            <person name="Grigoriev I.V."/>
            <person name="Vagvolgyi C."/>
            <person name="Papp T."/>
            <person name="Martin F.M."/>
            <person name="Miettinen O."/>
            <person name="Hibbett D.S."/>
            <person name="Nagy L.G."/>
        </authorList>
    </citation>
    <scope>NUCLEOTIDE SEQUENCE [LARGE SCALE GENOMIC DNA]</scope>
    <source>
        <strain evidence="12 13">FP101781</strain>
    </source>
</reference>
<protein>
    <recommendedName>
        <fullName evidence="2">RING-type E3 ubiquitin transferase</fullName>
        <ecNumber evidence="2">2.3.2.27</ecNumber>
    </recommendedName>
</protein>
<dbReference type="EMBL" id="QPFP01000163">
    <property type="protein sequence ID" value="TEB19918.1"/>
    <property type="molecule type" value="Genomic_DNA"/>
</dbReference>
<keyword evidence="13" id="KW-1185">Reference proteome</keyword>
<dbReference type="GO" id="GO:0008270">
    <property type="term" value="F:zinc ion binding"/>
    <property type="evidence" value="ECO:0007669"/>
    <property type="project" value="UniProtKB-KW"/>
</dbReference>
<comment type="catalytic activity">
    <reaction evidence="1">
        <text>S-ubiquitinyl-[E2 ubiquitin-conjugating enzyme]-L-cysteine + [acceptor protein]-L-lysine = [E2 ubiquitin-conjugating enzyme]-L-cysteine + N(6)-ubiquitinyl-[acceptor protein]-L-lysine.</text>
        <dbReference type="EC" id="2.3.2.27"/>
    </reaction>
</comment>
<gene>
    <name evidence="12" type="ORF">FA13DRAFT_1743749</name>
</gene>
<feature type="compositionally biased region" description="Basic and acidic residues" evidence="10">
    <location>
        <begin position="288"/>
        <end position="303"/>
    </location>
</feature>
<organism evidence="12 13">
    <name type="scientific">Coprinellus micaceus</name>
    <name type="common">Glistening ink-cap mushroom</name>
    <name type="synonym">Coprinus micaceus</name>
    <dbReference type="NCBI Taxonomy" id="71717"/>
    <lineage>
        <taxon>Eukaryota</taxon>
        <taxon>Fungi</taxon>
        <taxon>Dikarya</taxon>
        <taxon>Basidiomycota</taxon>
        <taxon>Agaricomycotina</taxon>
        <taxon>Agaricomycetes</taxon>
        <taxon>Agaricomycetidae</taxon>
        <taxon>Agaricales</taxon>
        <taxon>Agaricineae</taxon>
        <taxon>Psathyrellaceae</taxon>
        <taxon>Coprinellus</taxon>
    </lineage>
</organism>
<dbReference type="Proteomes" id="UP000298030">
    <property type="component" value="Unassembled WGS sequence"/>
</dbReference>
<keyword evidence="4" id="KW-0479">Metal-binding</keyword>
<evidence type="ECO:0000256" key="3">
    <source>
        <dbReference type="ARBA" id="ARBA00022679"/>
    </source>
</evidence>
<dbReference type="SMART" id="SM00184">
    <property type="entry name" value="RING"/>
    <property type="match status" value="1"/>
</dbReference>
<dbReference type="InterPro" id="IPR001841">
    <property type="entry name" value="Znf_RING"/>
</dbReference>
<keyword evidence="6" id="KW-0862">Zinc</keyword>
<sequence>MTSSRPIDLTLDNTDAHLTQRSTGGYEVDSPKETKEESDDDSCSICLHRVEDRTVIPNCSHEFCFECLLVWIGQSRRCPLCNQAAGEYVIHNIRSRYDYQKHFLAPLKSASPTRRTEQQAALRNVRERAARRRRERRGNGPHDGMDEADRLERSIQKRKWIYEHDLYAKHVGSNKYTKYRPYPTPFLTNLIISLMKSIDIRSESAVKLLAEFLDMDGGKSVNAEHFAHEVYCYIRSPYKDLFVYDTIVQYDTPAGIQPPSEITRRRRWDHRDDSRSPSPQASGSQGRYSREWASRGGEPEANHMIDPLPRSKRNAPQADSRRQPEYVASSSRLTLDNAALSTGQVAGSSLPSTRPQSLTASPTPRYVTNSESHTHGVVQHHGDRKGKERDQSSPGIPTMPQGEPSVDREVNKSTGTSRPRIRKDLKSSILSHLALTTGESTKEGSSPMNLDGSMIVD</sequence>
<keyword evidence="8" id="KW-0804">Transcription</keyword>
<evidence type="ECO:0000256" key="1">
    <source>
        <dbReference type="ARBA" id="ARBA00000900"/>
    </source>
</evidence>
<name>A0A4Y7SE64_COPMI</name>
<dbReference type="InterPro" id="IPR017907">
    <property type="entry name" value="Znf_RING_CS"/>
</dbReference>
<dbReference type="PANTHER" id="PTHR46077">
    <property type="entry name" value="E3 UBIQUITIN-PROTEIN LIGASE TOPORS"/>
    <property type="match status" value="1"/>
</dbReference>
<keyword evidence="7" id="KW-0805">Transcription regulation</keyword>
<keyword evidence="3" id="KW-0808">Transferase</keyword>
<feature type="region of interest" description="Disordered" evidence="10">
    <location>
        <begin position="20"/>
        <end position="39"/>
    </location>
</feature>
<keyword evidence="5 9" id="KW-0863">Zinc-finger</keyword>
<dbReference type="AlphaFoldDB" id="A0A4Y7SE64"/>
<evidence type="ECO:0000313" key="12">
    <source>
        <dbReference type="EMBL" id="TEB19918.1"/>
    </source>
</evidence>
<evidence type="ECO:0000259" key="11">
    <source>
        <dbReference type="PROSITE" id="PS50089"/>
    </source>
</evidence>
<dbReference type="GO" id="GO:0006513">
    <property type="term" value="P:protein monoubiquitination"/>
    <property type="evidence" value="ECO:0007669"/>
    <property type="project" value="TreeGrafter"/>
</dbReference>
<feature type="region of interest" description="Disordered" evidence="10">
    <location>
        <begin position="254"/>
        <end position="457"/>
    </location>
</feature>
<dbReference type="InterPro" id="IPR013083">
    <property type="entry name" value="Znf_RING/FYVE/PHD"/>
</dbReference>
<dbReference type="PROSITE" id="PS00518">
    <property type="entry name" value="ZF_RING_1"/>
    <property type="match status" value="1"/>
</dbReference>
<feature type="compositionally biased region" description="Polar residues" evidence="10">
    <location>
        <begin position="328"/>
        <end position="371"/>
    </location>
</feature>
<dbReference type="GO" id="GO:0000209">
    <property type="term" value="P:protein polyubiquitination"/>
    <property type="evidence" value="ECO:0007669"/>
    <property type="project" value="TreeGrafter"/>
</dbReference>
<evidence type="ECO:0000256" key="10">
    <source>
        <dbReference type="SAM" id="MobiDB-lite"/>
    </source>
</evidence>
<feature type="region of interest" description="Disordered" evidence="10">
    <location>
        <begin position="114"/>
        <end position="149"/>
    </location>
</feature>
<dbReference type="SUPFAM" id="SSF57850">
    <property type="entry name" value="RING/U-box"/>
    <property type="match status" value="1"/>
</dbReference>
<comment type="caution">
    <text evidence="12">The sequence shown here is derived from an EMBL/GenBank/DDBJ whole genome shotgun (WGS) entry which is preliminary data.</text>
</comment>
<dbReference type="EC" id="2.3.2.27" evidence="2"/>
<evidence type="ECO:0000256" key="9">
    <source>
        <dbReference type="PROSITE-ProRule" id="PRU00175"/>
    </source>
</evidence>
<evidence type="ECO:0000256" key="7">
    <source>
        <dbReference type="ARBA" id="ARBA00023015"/>
    </source>
</evidence>
<feature type="compositionally biased region" description="Basic and acidic residues" evidence="10">
    <location>
        <begin position="137"/>
        <end position="149"/>
    </location>
</feature>
<dbReference type="OrthoDB" id="21204at2759"/>
<dbReference type="PROSITE" id="PS50089">
    <property type="entry name" value="ZF_RING_2"/>
    <property type="match status" value="1"/>
</dbReference>
<feature type="domain" description="RING-type" evidence="11">
    <location>
        <begin position="43"/>
        <end position="82"/>
    </location>
</feature>
<evidence type="ECO:0000256" key="2">
    <source>
        <dbReference type="ARBA" id="ARBA00012483"/>
    </source>
</evidence>
<dbReference type="Gene3D" id="3.30.40.10">
    <property type="entry name" value="Zinc/RING finger domain, C3HC4 (zinc finger)"/>
    <property type="match status" value="1"/>
</dbReference>
<dbReference type="GO" id="GO:0061630">
    <property type="term" value="F:ubiquitin protein ligase activity"/>
    <property type="evidence" value="ECO:0007669"/>
    <property type="project" value="UniProtKB-EC"/>
</dbReference>
<dbReference type="Pfam" id="PF13639">
    <property type="entry name" value="zf-RING_2"/>
    <property type="match status" value="1"/>
</dbReference>
<evidence type="ECO:0000256" key="8">
    <source>
        <dbReference type="ARBA" id="ARBA00023163"/>
    </source>
</evidence>
<evidence type="ECO:0000256" key="6">
    <source>
        <dbReference type="ARBA" id="ARBA00022833"/>
    </source>
</evidence>
<dbReference type="STRING" id="71717.A0A4Y7SE64"/>